<reference evidence="1" key="1">
    <citation type="journal article" date="2015" name="Nature">
        <title>Complex archaea that bridge the gap between prokaryotes and eukaryotes.</title>
        <authorList>
            <person name="Spang A."/>
            <person name="Saw J.H."/>
            <person name="Jorgensen S.L."/>
            <person name="Zaremba-Niedzwiedzka K."/>
            <person name="Martijn J."/>
            <person name="Lind A.E."/>
            <person name="van Eijk R."/>
            <person name="Schleper C."/>
            <person name="Guy L."/>
            <person name="Ettema T.J."/>
        </authorList>
    </citation>
    <scope>NUCLEOTIDE SEQUENCE</scope>
</reference>
<gene>
    <name evidence="1" type="ORF">LCGC14_1158600</name>
</gene>
<name>A0A0F9PYW8_9ZZZZ</name>
<organism evidence="1">
    <name type="scientific">marine sediment metagenome</name>
    <dbReference type="NCBI Taxonomy" id="412755"/>
    <lineage>
        <taxon>unclassified sequences</taxon>
        <taxon>metagenomes</taxon>
        <taxon>ecological metagenomes</taxon>
    </lineage>
</organism>
<accession>A0A0F9PYW8</accession>
<evidence type="ECO:0000313" key="1">
    <source>
        <dbReference type="EMBL" id="KKM98367.1"/>
    </source>
</evidence>
<dbReference type="AlphaFoldDB" id="A0A0F9PYW8"/>
<comment type="caution">
    <text evidence="1">The sequence shown here is derived from an EMBL/GenBank/DDBJ whole genome shotgun (WGS) entry which is preliminary data.</text>
</comment>
<dbReference type="EMBL" id="LAZR01005628">
    <property type="protein sequence ID" value="KKM98367.1"/>
    <property type="molecule type" value="Genomic_DNA"/>
</dbReference>
<proteinExistence type="predicted"/>
<protein>
    <submittedName>
        <fullName evidence="1">Uncharacterized protein</fullName>
    </submittedName>
</protein>
<sequence>MILLDVLDSGDSRRWYVSERHVTSENCYEVARRLGWSAREYRFHRAEDIIRRYANGESSTVIGASYGITGSHAWCIATGKTAQHTESQTGTTA</sequence>